<evidence type="ECO:0000256" key="3">
    <source>
        <dbReference type="ARBA" id="ARBA00022692"/>
    </source>
</evidence>
<evidence type="ECO:0000256" key="7">
    <source>
        <dbReference type="ARBA" id="ARBA00023136"/>
    </source>
</evidence>
<dbReference type="Pfam" id="PF12280">
    <property type="entry name" value="BSMAP"/>
    <property type="match status" value="1"/>
</dbReference>
<evidence type="ECO:0000256" key="6">
    <source>
        <dbReference type="ARBA" id="ARBA00023034"/>
    </source>
</evidence>
<reference evidence="11 12" key="1">
    <citation type="journal article" date="2024" name="bioRxiv">
        <title>A reference genome for Trichogramma kaykai: A tiny desert-dwelling parasitoid wasp with competing sex-ratio distorters.</title>
        <authorList>
            <person name="Culotta J."/>
            <person name="Lindsey A.R."/>
        </authorList>
    </citation>
    <scope>NUCLEOTIDE SEQUENCE [LARGE SCALE GENOMIC DNA]</scope>
    <source>
        <strain evidence="11 12">KSX58</strain>
    </source>
</reference>
<feature type="chain" id="PRO_5044787180" description="Transmembrane protein 59" evidence="10">
    <location>
        <begin position="24"/>
        <end position="303"/>
    </location>
</feature>
<keyword evidence="6" id="KW-0333">Golgi apparatus</keyword>
<organism evidence="11 12">
    <name type="scientific">Trichogramma kaykai</name>
    <dbReference type="NCBI Taxonomy" id="54128"/>
    <lineage>
        <taxon>Eukaryota</taxon>
        <taxon>Metazoa</taxon>
        <taxon>Ecdysozoa</taxon>
        <taxon>Arthropoda</taxon>
        <taxon>Hexapoda</taxon>
        <taxon>Insecta</taxon>
        <taxon>Pterygota</taxon>
        <taxon>Neoptera</taxon>
        <taxon>Endopterygota</taxon>
        <taxon>Hymenoptera</taxon>
        <taxon>Apocrita</taxon>
        <taxon>Proctotrupomorpha</taxon>
        <taxon>Chalcidoidea</taxon>
        <taxon>Trichogrammatidae</taxon>
        <taxon>Trichogramma</taxon>
    </lineage>
</organism>
<dbReference type="InterPro" id="IPR022065">
    <property type="entry name" value="Uncharacterised_TMEM59"/>
</dbReference>
<evidence type="ECO:0000256" key="5">
    <source>
        <dbReference type="ARBA" id="ARBA00022989"/>
    </source>
</evidence>
<keyword evidence="5 9" id="KW-1133">Transmembrane helix</keyword>
<proteinExistence type="inferred from homology"/>
<evidence type="ECO:0000256" key="9">
    <source>
        <dbReference type="SAM" id="Phobius"/>
    </source>
</evidence>
<evidence type="ECO:0000256" key="2">
    <source>
        <dbReference type="ARBA" id="ARBA00009643"/>
    </source>
</evidence>
<dbReference type="Proteomes" id="UP001627154">
    <property type="component" value="Unassembled WGS sequence"/>
</dbReference>
<keyword evidence="8" id="KW-0325">Glycoprotein</keyword>
<keyword evidence="7 9" id="KW-0472">Membrane</keyword>
<dbReference type="PANTHER" id="PTHR28652:SF2">
    <property type="entry name" value="TRANSMEMBRANE PROTEIN 59-LIKE PROTEIN"/>
    <property type="match status" value="1"/>
</dbReference>
<evidence type="ECO:0000313" key="11">
    <source>
        <dbReference type="EMBL" id="KAL3384913.1"/>
    </source>
</evidence>
<evidence type="ECO:0008006" key="13">
    <source>
        <dbReference type="Google" id="ProtNLM"/>
    </source>
</evidence>
<feature type="transmembrane region" description="Helical" evidence="9">
    <location>
        <begin position="221"/>
        <end position="242"/>
    </location>
</feature>
<evidence type="ECO:0000313" key="12">
    <source>
        <dbReference type="Proteomes" id="UP001627154"/>
    </source>
</evidence>
<keyword evidence="4 10" id="KW-0732">Signal</keyword>
<keyword evidence="12" id="KW-1185">Reference proteome</keyword>
<keyword evidence="3 9" id="KW-0812">Transmembrane</keyword>
<accession>A0ABD2VWB6</accession>
<evidence type="ECO:0000256" key="8">
    <source>
        <dbReference type="ARBA" id="ARBA00023180"/>
    </source>
</evidence>
<dbReference type="PANTHER" id="PTHR28652">
    <property type="entry name" value="TRANSMEMBRANE PROTEIN 59-LIKE PROTEIN"/>
    <property type="match status" value="1"/>
</dbReference>
<dbReference type="AlphaFoldDB" id="A0ABD2VWB6"/>
<name>A0ABD2VWB6_9HYME</name>
<evidence type="ECO:0000256" key="10">
    <source>
        <dbReference type="SAM" id="SignalP"/>
    </source>
</evidence>
<feature type="signal peptide" evidence="10">
    <location>
        <begin position="1"/>
        <end position="23"/>
    </location>
</feature>
<dbReference type="EMBL" id="JBJJXI010000166">
    <property type="protein sequence ID" value="KAL3384913.1"/>
    <property type="molecule type" value="Genomic_DNA"/>
</dbReference>
<gene>
    <name evidence="11" type="ORF">TKK_019319</name>
</gene>
<dbReference type="GO" id="GO:0000139">
    <property type="term" value="C:Golgi membrane"/>
    <property type="evidence" value="ECO:0007669"/>
    <property type="project" value="UniProtKB-SubCell"/>
</dbReference>
<dbReference type="PROSITE" id="PS51257">
    <property type="entry name" value="PROKAR_LIPOPROTEIN"/>
    <property type="match status" value="1"/>
</dbReference>
<comment type="caution">
    <text evidence="11">The sequence shown here is derived from an EMBL/GenBank/DDBJ whole genome shotgun (WGS) entry which is preliminary data.</text>
</comment>
<comment type="subcellular location">
    <subcellularLocation>
        <location evidence="1">Golgi apparatus membrane</location>
        <topology evidence="1">Single-pass type I membrane protein</topology>
    </subcellularLocation>
</comment>
<protein>
    <recommendedName>
        <fullName evidence="13">Transmembrane protein 59</fullName>
    </recommendedName>
</protein>
<comment type="similarity">
    <text evidence="2">Belongs to the TMEM59 family.</text>
</comment>
<evidence type="ECO:0000256" key="4">
    <source>
        <dbReference type="ARBA" id="ARBA00022729"/>
    </source>
</evidence>
<evidence type="ECO:0000256" key="1">
    <source>
        <dbReference type="ARBA" id="ARBA00004614"/>
    </source>
</evidence>
<sequence length="303" mass="33684">MQRYELFLALLLSATFGASCCSAEILFNFVKKSDPCPIKCQKIHIRTVQKDNFVDVQQVTSSDCQRGCRFYNLISFSKKLDQRGVNDTLESCDSSCRAAYPELRSAATCRLGCISMALHREIFENSAVSLMMRLDDERPIPNLLALPVHFAAMQSSSAGNVAATVNPTLGDEPLANWWDTDDYKSTDTTAGQQYNVVVKSKTYAPKTDLFESLCVLKHADIYSWLLALAIFAVVLSILWLYLAPEKFKDAQQDDAATLVTAASAPAPPSSKFTVYLPDEAPLHKIPPPKYYDVVDMNDKNIKV</sequence>